<evidence type="ECO:0000313" key="2">
    <source>
        <dbReference type="Proteomes" id="UP000253501"/>
    </source>
</evidence>
<dbReference type="AlphaFoldDB" id="A0A367PD81"/>
<comment type="caution">
    <text evidence="1">The sequence shown here is derived from an EMBL/GenBank/DDBJ whole genome shotgun (WGS) entry which is preliminary data.</text>
</comment>
<dbReference type="Proteomes" id="UP000253501">
    <property type="component" value="Unassembled WGS sequence"/>
</dbReference>
<name>A0A367PD81_CUPNE</name>
<dbReference type="EMBL" id="QDHA01000065">
    <property type="protein sequence ID" value="RCJ05820.1"/>
    <property type="molecule type" value="Genomic_DNA"/>
</dbReference>
<proteinExistence type="predicted"/>
<protein>
    <submittedName>
        <fullName evidence="1">Uncharacterized protein</fullName>
    </submittedName>
</protein>
<evidence type="ECO:0000313" key="1">
    <source>
        <dbReference type="EMBL" id="RCJ05820.1"/>
    </source>
</evidence>
<sequence>MNSRDNDQDLLDRCTAAARDEHSNAHDQREANVFRLAAMVLRSRFPTESARLMLASDRYFRLHPGERVPSADVVRKGWVLALPRLRDMLTMQLRLR</sequence>
<gene>
    <name evidence="1" type="ORF">DDK22_24675</name>
</gene>
<accession>A0A367PD81</accession>
<reference evidence="1 2" key="1">
    <citation type="submission" date="2018-04" db="EMBL/GenBank/DDBJ databases">
        <title>Cupriavidus necator CR12 genome sequencing and assembly.</title>
        <authorList>
            <person name="Ben Fekih I."/>
            <person name="Mazhar H.S."/>
            <person name="Bello S.K."/>
            <person name="Rensing C."/>
        </authorList>
    </citation>
    <scope>NUCLEOTIDE SEQUENCE [LARGE SCALE GENOMIC DNA]</scope>
    <source>
        <strain evidence="1 2">CR12</strain>
    </source>
</reference>
<organism evidence="1 2">
    <name type="scientific">Cupriavidus necator</name>
    <name type="common">Alcaligenes eutrophus</name>
    <name type="synonym">Ralstonia eutropha</name>
    <dbReference type="NCBI Taxonomy" id="106590"/>
    <lineage>
        <taxon>Bacteria</taxon>
        <taxon>Pseudomonadati</taxon>
        <taxon>Pseudomonadota</taxon>
        <taxon>Betaproteobacteria</taxon>
        <taxon>Burkholderiales</taxon>
        <taxon>Burkholderiaceae</taxon>
        <taxon>Cupriavidus</taxon>
    </lineage>
</organism>